<dbReference type="FunFam" id="3.30.420.40:FF:000108">
    <property type="entry name" value="Glycerol kinase, glycosomal"/>
    <property type="match status" value="1"/>
</dbReference>
<proteinExistence type="inferred from homology"/>
<evidence type="ECO:0000259" key="16">
    <source>
        <dbReference type="Pfam" id="PF02782"/>
    </source>
</evidence>
<dbReference type="EC" id="2.7.1.30" evidence="3"/>
<dbReference type="EMBL" id="JAANQT010000375">
    <property type="protein sequence ID" value="KAG1311568.1"/>
    <property type="molecule type" value="Genomic_DNA"/>
</dbReference>
<dbReference type="SUPFAM" id="SSF53067">
    <property type="entry name" value="Actin-like ATPase domain"/>
    <property type="match status" value="2"/>
</dbReference>
<comment type="caution">
    <text evidence="17">The sequence shown here is derived from an EMBL/GenBank/DDBJ whole genome shotgun (WGS) entry which is preliminary data.</text>
</comment>
<evidence type="ECO:0000256" key="9">
    <source>
        <dbReference type="ARBA" id="ARBA00043149"/>
    </source>
</evidence>
<evidence type="ECO:0000256" key="10">
    <source>
        <dbReference type="ARBA" id="ARBA00052101"/>
    </source>
</evidence>
<dbReference type="PANTHER" id="PTHR10196">
    <property type="entry name" value="SUGAR KINASE"/>
    <property type="match status" value="1"/>
</dbReference>
<dbReference type="NCBIfam" id="NF000756">
    <property type="entry name" value="PRK00047.1"/>
    <property type="match status" value="1"/>
</dbReference>
<dbReference type="GO" id="GO:0004370">
    <property type="term" value="F:glycerol kinase activity"/>
    <property type="evidence" value="ECO:0007669"/>
    <property type="project" value="UniProtKB-EC"/>
</dbReference>
<dbReference type="InterPro" id="IPR005999">
    <property type="entry name" value="Glycerol_kin"/>
</dbReference>
<dbReference type="SUPFAM" id="SSF117281">
    <property type="entry name" value="Kelch motif"/>
    <property type="match status" value="1"/>
</dbReference>
<dbReference type="Gene3D" id="2.120.10.80">
    <property type="entry name" value="Kelch-type beta propeller"/>
    <property type="match status" value="2"/>
</dbReference>
<evidence type="ECO:0000259" key="15">
    <source>
        <dbReference type="Pfam" id="PF00370"/>
    </source>
</evidence>
<keyword evidence="4 12" id="KW-0808">Transferase</keyword>
<comment type="catalytic activity">
    <reaction evidence="10">
        <text>glycerol + ATP = sn-glycerol 3-phosphate + ADP + H(+)</text>
        <dbReference type="Rhea" id="RHEA:21644"/>
        <dbReference type="ChEBI" id="CHEBI:15378"/>
        <dbReference type="ChEBI" id="CHEBI:17754"/>
        <dbReference type="ChEBI" id="CHEBI:30616"/>
        <dbReference type="ChEBI" id="CHEBI:57597"/>
        <dbReference type="ChEBI" id="CHEBI:456216"/>
        <dbReference type="EC" id="2.7.1.30"/>
    </reaction>
</comment>
<name>A0A9P6XE45_RHIOR</name>
<evidence type="ECO:0000256" key="3">
    <source>
        <dbReference type="ARBA" id="ARBA00012099"/>
    </source>
</evidence>
<feature type="transmembrane region" description="Helical" evidence="14">
    <location>
        <begin position="859"/>
        <end position="880"/>
    </location>
</feature>
<sequence length="962" mass="106781">MPKYIGAVDQGTTSTRFIIFDEKGKHVTSQQLEFEQMYPRPGWVEHDPYDLLDSVIRCADGAIRKFGLMGHDTSDLKAIGICNQRETTLVWDRKTGEPLYNAIVWSDTRTESLAKELREKQQDINVQEICGLPIHNYFSAVKLKWLIDRVPKVAQAVEKKRAMFGTVDTWLIWNLTGGIQGGKYITDVTNASRTMLMNLKTCQWDKRLLDFFNVPDHMLPVIVSSSENYGTIQWGPLEGIPLMGCLGDQQAALVGQKCFEVGQAKNTYGICASLLMNVGLEPLVSKNGLLSTVGYQFGPNGQVSYALEGSISVAGAAVKWLRDNVGIIQTFEDIDTLASKVKSTGGVFFVTAFSGLFSPYWRDDARGALVGLTQYTDKHHIARATLEAVCYSTRAILEAMNMDRSVSLKALKADGGMSNSDQCMQIQADVLGIPVSRPSMRDTSALGAAFAAGLASNIWKGIDDIKQNTPEREDMFYPRWDDEGCSKKQPALNVTKGAGASHLSGRSSPSCGYLNSGIYCYGGDITKYYSTYTIDDALYKIDINFTEEMLLKDLNTKWVQISSINPFETEQRINPQFAVLSDKKRFIINGGRRNMNGIVINTANETIMYDSVGNTWQRLPSHLPWDNTQVAFATAVDFQAKTGEAIGFFGGMAVKGVSCNAYTNFTIFNLSSQEWNYFSPQKNLLQNFYLSDHTATLNPKSGKIYYLGGHRYSKISCNDSTDNGFDTSYVFDTKKGEWDMEILKVGGETPELLVCPDVIYILDLTTNTWTNASMELTGNFPRYQHSAVLVDTTLFLLFGVNSSHQYSDEMVALNVSDIKNIKQIDAYPYPLPVISNNSSSTTSSSTNPTDGSITSGGKAGIAVGSVIGVATIAAVAFYVYRRRKRLNLQQEDTQSHQLVDEEIYVDWDKIESQYREIQLPTLQSLSSHASLELPRITPDEVTDVSPKFQQKSKLSQTPDVND</sequence>
<dbReference type="GO" id="GO:0005524">
    <property type="term" value="F:ATP binding"/>
    <property type="evidence" value="ECO:0007669"/>
    <property type="project" value="UniProtKB-KW"/>
</dbReference>
<dbReference type="FunFam" id="3.30.420.40:FF:000177">
    <property type="entry name" value="Glycerol kinase"/>
    <property type="match status" value="1"/>
</dbReference>
<evidence type="ECO:0000256" key="12">
    <source>
        <dbReference type="RuleBase" id="RU003733"/>
    </source>
</evidence>
<dbReference type="CDD" id="cd07792">
    <property type="entry name" value="ASKHA_NBD_FGGY_GK1-3-like"/>
    <property type="match status" value="1"/>
</dbReference>
<feature type="compositionally biased region" description="Polar residues" evidence="13">
    <location>
        <begin position="947"/>
        <end position="962"/>
    </location>
</feature>
<evidence type="ECO:0000256" key="8">
    <source>
        <dbReference type="ARBA" id="ARBA00022840"/>
    </source>
</evidence>
<dbReference type="GO" id="GO:0046167">
    <property type="term" value="P:glycerol-3-phosphate biosynthetic process"/>
    <property type="evidence" value="ECO:0007669"/>
    <property type="project" value="TreeGrafter"/>
</dbReference>
<keyword evidence="18" id="KW-1185">Reference proteome</keyword>
<keyword evidence="5" id="KW-0547">Nucleotide-binding</keyword>
<dbReference type="InterPro" id="IPR018485">
    <property type="entry name" value="FGGY_C"/>
</dbReference>
<dbReference type="NCBIfam" id="TIGR01311">
    <property type="entry name" value="glycerol_kin"/>
    <property type="match status" value="1"/>
</dbReference>
<comment type="similarity">
    <text evidence="2 12">Belongs to the FGGY kinase family.</text>
</comment>
<dbReference type="InterPro" id="IPR015915">
    <property type="entry name" value="Kelch-typ_b-propeller"/>
</dbReference>
<gene>
    <name evidence="17" type="ORF">G6F64_003717</name>
</gene>
<keyword evidence="14" id="KW-1133">Transmembrane helix</keyword>
<dbReference type="PROSITE" id="PS00445">
    <property type="entry name" value="FGGY_KINASES_2"/>
    <property type="match status" value="1"/>
</dbReference>
<keyword evidence="14" id="KW-0812">Transmembrane</keyword>
<dbReference type="Pfam" id="PF02782">
    <property type="entry name" value="FGGY_C"/>
    <property type="match status" value="1"/>
</dbReference>
<dbReference type="Gene3D" id="3.30.420.40">
    <property type="match status" value="2"/>
</dbReference>
<feature type="domain" description="Carbohydrate kinase FGGY C-terminal" evidence="16">
    <location>
        <begin position="275"/>
        <end position="455"/>
    </location>
</feature>
<evidence type="ECO:0000256" key="7">
    <source>
        <dbReference type="ARBA" id="ARBA00022798"/>
    </source>
</evidence>
<dbReference type="AlphaFoldDB" id="A0A9P6XE45"/>
<dbReference type="Proteomes" id="UP000716291">
    <property type="component" value="Unassembled WGS sequence"/>
</dbReference>
<keyword evidence="7" id="KW-0319">Glycerol metabolism</keyword>
<dbReference type="GO" id="GO:0006641">
    <property type="term" value="P:triglyceride metabolic process"/>
    <property type="evidence" value="ECO:0007669"/>
    <property type="project" value="TreeGrafter"/>
</dbReference>
<dbReference type="InterPro" id="IPR042018">
    <property type="entry name" value="GK1-3_metazoan-type"/>
</dbReference>
<dbReference type="InterPro" id="IPR018484">
    <property type="entry name" value="FGGY_N"/>
</dbReference>
<keyword evidence="14" id="KW-0472">Membrane</keyword>
<dbReference type="GO" id="GO:0006071">
    <property type="term" value="P:glycerol metabolic process"/>
    <property type="evidence" value="ECO:0007669"/>
    <property type="project" value="UniProtKB-KW"/>
</dbReference>
<evidence type="ECO:0000256" key="14">
    <source>
        <dbReference type="SAM" id="Phobius"/>
    </source>
</evidence>
<evidence type="ECO:0000256" key="1">
    <source>
        <dbReference type="ARBA" id="ARBA00005190"/>
    </source>
</evidence>
<keyword evidence="8" id="KW-0067">ATP-binding</keyword>
<feature type="region of interest" description="Disordered" evidence="13">
    <location>
        <begin position="936"/>
        <end position="962"/>
    </location>
</feature>
<dbReference type="OrthoDB" id="5422795at2759"/>
<organism evidence="17 18">
    <name type="scientific">Rhizopus oryzae</name>
    <name type="common">Mucormycosis agent</name>
    <name type="synonym">Rhizopus arrhizus var. delemar</name>
    <dbReference type="NCBI Taxonomy" id="64495"/>
    <lineage>
        <taxon>Eukaryota</taxon>
        <taxon>Fungi</taxon>
        <taxon>Fungi incertae sedis</taxon>
        <taxon>Mucoromycota</taxon>
        <taxon>Mucoromycotina</taxon>
        <taxon>Mucoromycetes</taxon>
        <taxon>Mucorales</taxon>
        <taxon>Mucorineae</taxon>
        <taxon>Rhizopodaceae</taxon>
        <taxon>Rhizopus</taxon>
    </lineage>
</organism>
<evidence type="ECO:0000256" key="13">
    <source>
        <dbReference type="SAM" id="MobiDB-lite"/>
    </source>
</evidence>
<reference evidence="17" key="1">
    <citation type="journal article" date="2020" name="Microb. Genom.">
        <title>Genetic diversity of clinical and environmental Mucorales isolates obtained from an investigation of mucormycosis cases among solid organ transplant recipients.</title>
        <authorList>
            <person name="Nguyen M.H."/>
            <person name="Kaul D."/>
            <person name="Muto C."/>
            <person name="Cheng S.J."/>
            <person name="Richter R.A."/>
            <person name="Bruno V.M."/>
            <person name="Liu G."/>
            <person name="Beyhan S."/>
            <person name="Sundermann A.J."/>
            <person name="Mounaud S."/>
            <person name="Pasculle A.W."/>
            <person name="Nierman W.C."/>
            <person name="Driscoll E."/>
            <person name="Cumbie R."/>
            <person name="Clancy C.J."/>
            <person name="Dupont C.L."/>
        </authorList>
    </citation>
    <scope>NUCLEOTIDE SEQUENCE</scope>
    <source>
        <strain evidence="17">GL11</strain>
    </source>
</reference>
<dbReference type="Pfam" id="PF00370">
    <property type="entry name" value="FGGY_N"/>
    <property type="match status" value="1"/>
</dbReference>
<evidence type="ECO:0000256" key="4">
    <source>
        <dbReference type="ARBA" id="ARBA00022679"/>
    </source>
</evidence>
<evidence type="ECO:0000256" key="11">
    <source>
        <dbReference type="ARBA" id="ARBA00071571"/>
    </source>
</evidence>
<keyword evidence="6 12" id="KW-0418">Kinase</keyword>
<dbReference type="InterPro" id="IPR043129">
    <property type="entry name" value="ATPase_NBD"/>
</dbReference>
<accession>A0A9P6XE45</accession>
<evidence type="ECO:0000313" key="17">
    <source>
        <dbReference type="EMBL" id="KAG1311568.1"/>
    </source>
</evidence>
<evidence type="ECO:0000256" key="2">
    <source>
        <dbReference type="ARBA" id="ARBA00009156"/>
    </source>
</evidence>
<dbReference type="InterPro" id="IPR018483">
    <property type="entry name" value="Carb_kinase_FGGY_CS"/>
</dbReference>
<evidence type="ECO:0000256" key="6">
    <source>
        <dbReference type="ARBA" id="ARBA00022777"/>
    </source>
</evidence>
<evidence type="ECO:0000256" key="5">
    <source>
        <dbReference type="ARBA" id="ARBA00022741"/>
    </source>
</evidence>
<comment type="pathway">
    <text evidence="1">Polyol metabolism; glycerol degradation via glycerol kinase pathway; sn-glycerol 3-phosphate from glycerol: step 1/1.</text>
</comment>
<dbReference type="PANTHER" id="PTHR10196:SF69">
    <property type="entry name" value="GLYCEROL KINASE"/>
    <property type="match status" value="1"/>
</dbReference>
<dbReference type="GO" id="GO:0005739">
    <property type="term" value="C:mitochondrion"/>
    <property type="evidence" value="ECO:0007669"/>
    <property type="project" value="TreeGrafter"/>
</dbReference>
<feature type="domain" description="Carbohydrate kinase FGGY N-terminal" evidence="15">
    <location>
        <begin position="4"/>
        <end position="255"/>
    </location>
</feature>
<protein>
    <recommendedName>
        <fullName evidence="11">Probable glycerol kinase</fullName>
        <ecNumber evidence="3">2.7.1.30</ecNumber>
    </recommendedName>
    <alternativeName>
        <fullName evidence="9">ATP:glycerol 3-phosphotransferase</fullName>
    </alternativeName>
</protein>
<evidence type="ECO:0000313" key="18">
    <source>
        <dbReference type="Proteomes" id="UP000716291"/>
    </source>
</evidence>